<sequence>MNPGPVTIREVDEIGALKAIYTISSPAASIGTKPVTISRPGLILQRLLHRGEHGHPTLQLYWMLFSQWDILIVSAGIIWSTSSSSHMKPTDSLQAFSSSIAGLLSSRAVLQGVGVGDATASPTSALLLSILQDSMGRIATILFAHQLGTSLEPECKMYRLAADIFNDSSMIMDCLSPTFPKSIRVGLLSLSSVLRALCGVAAGSSKASLSAHFAKWGNLAELNAKDSSQETVISLMGMLVGSLVVSYITSPLATWVALISLLIVHITTNYLAVRAVSMTSLNRQRANIVFSTLFDENRVLTPKQASKQERVFERDGVLRWKASSDTLGFCQIGVPFKDVIDHISSSSPAERTEATVVAILRVFEQEEYILWFDPARKRGVIGLKTNASPTSQLKAWSHALLAANSLKIKESNTREPLVREQVGTDSVLMLGILQGTLAEHSKDFDARIESLRDAGWDIDTPSLQTKPGRKFDVIRKQE</sequence>
<dbReference type="GO" id="GO:0016020">
    <property type="term" value="C:membrane"/>
    <property type="evidence" value="ECO:0007669"/>
    <property type="project" value="UniProtKB-SubCell"/>
</dbReference>
<comment type="similarity">
    <text evidence="2">Belongs to the RUS1 family.</text>
</comment>
<evidence type="ECO:0000313" key="9">
    <source>
        <dbReference type="EMBL" id="KMM73381.1"/>
    </source>
</evidence>
<feature type="domain" description="Root UVB sensitive protein C-terminal" evidence="8">
    <location>
        <begin position="299"/>
        <end position="464"/>
    </location>
</feature>
<evidence type="ECO:0000256" key="2">
    <source>
        <dbReference type="ARBA" id="ARBA00007558"/>
    </source>
</evidence>
<dbReference type="OrthoDB" id="364779at2759"/>
<dbReference type="Pfam" id="PF24160">
    <property type="entry name" value="UVB_sens_C"/>
    <property type="match status" value="1"/>
</dbReference>
<feature type="domain" description="Protein root UVB sensitive/RUS" evidence="7">
    <location>
        <begin position="91"/>
        <end position="295"/>
    </location>
</feature>
<dbReference type="PANTHER" id="PTHR12770:SF31">
    <property type="entry name" value="RUS FAMILY MEMBER 1"/>
    <property type="match status" value="1"/>
</dbReference>
<evidence type="ECO:0000259" key="8">
    <source>
        <dbReference type="Pfam" id="PF24160"/>
    </source>
</evidence>
<reference evidence="9 10" key="1">
    <citation type="submission" date="2007-06" db="EMBL/GenBank/DDBJ databases">
        <title>The Genome Sequence of Coccidioides posadasii RMSCC_3488.</title>
        <authorList>
            <consortium name="Coccidioides Genome Resources Consortium"/>
            <consortium name="The Broad Institute Genome Sequencing Platform"/>
            <person name="Henn M.R."/>
            <person name="Sykes S."/>
            <person name="Young S."/>
            <person name="Jaffe D."/>
            <person name="Berlin A."/>
            <person name="Alvarez P."/>
            <person name="Butler J."/>
            <person name="Gnerre S."/>
            <person name="Grabherr M."/>
            <person name="Mauceli E."/>
            <person name="Brockman W."/>
            <person name="Kodira C."/>
            <person name="Alvarado L."/>
            <person name="Zeng Q."/>
            <person name="Crawford M."/>
            <person name="Antoine C."/>
            <person name="Devon K."/>
            <person name="Galgiani J."/>
            <person name="Orsborn K."/>
            <person name="Lewis M.L."/>
            <person name="Nusbaum C."/>
            <person name="Galagan J."/>
            <person name="Birren B."/>
        </authorList>
    </citation>
    <scope>NUCLEOTIDE SEQUENCE [LARGE SCALE GENOMIC DNA]</scope>
    <source>
        <strain evidence="9 10">RMSCC 3488</strain>
    </source>
</reference>
<accession>A0A0J6FJM5</accession>
<comment type="subcellular location">
    <subcellularLocation>
        <location evidence="1">Membrane</location>
    </subcellularLocation>
</comment>
<dbReference type="InterPro" id="IPR054549">
    <property type="entry name" value="UVB_sens_RUS_dom"/>
</dbReference>
<dbReference type="InterPro" id="IPR006968">
    <property type="entry name" value="RUS_fam"/>
</dbReference>
<evidence type="ECO:0000313" key="10">
    <source>
        <dbReference type="Proteomes" id="UP000054567"/>
    </source>
</evidence>
<evidence type="ECO:0000259" key="7">
    <source>
        <dbReference type="Pfam" id="PF04884"/>
    </source>
</evidence>
<protein>
    <submittedName>
        <fullName evidence="9">DUF647 domain-containing protein</fullName>
    </submittedName>
</protein>
<keyword evidence="5 6" id="KW-0472">Membrane</keyword>
<dbReference type="InterPro" id="IPR055412">
    <property type="entry name" value="UVB_sens_C"/>
</dbReference>
<keyword evidence="4 6" id="KW-1133">Transmembrane helix</keyword>
<dbReference type="Pfam" id="PF04884">
    <property type="entry name" value="UVB_sens_prot"/>
    <property type="match status" value="1"/>
</dbReference>
<dbReference type="PANTHER" id="PTHR12770">
    <property type="entry name" value="RUS1 FAMILY PROTEIN C16ORF58"/>
    <property type="match status" value="1"/>
</dbReference>
<reference evidence="10" key="2">
    <citation type="journal article" date="2009" name="Genome Res.">
        <title>Comparative genomic analyses of the human fungal pathogens Coccidioides and their relatives.</title>
        <authorList>
            <person name="Sharpton T.J."/>
            <person name="Stajich J.E."/>
            <person name="Rounsley S.D."/>
            <person name="Gardner M.J."/>
            <person name="Wortman J.R."/>
            <person name="Jordar V.S."/>
            <person name="Maiti R."/>
            <person name="Kodira C.D."/>
            <person name="Neafsey D.E."/>
            <person name="Zeng Q."/>
            <person name="Hung C.-Y."/>
            <person name="McMahan C."/>
            <person name="Muszewska A."/>
            <person name="Grynberg M."/>
            <person name="Mandel M.A."/>
            <person name="Kellner E.M."/>
            <person name="Barker B.M."/>
            <person name="Galgiani J.N."/>
            <person name="Orbach M.J."/>
            <person name="Kirkland T.N."/>
            <person name="Cole G.T."/>
            <person name="Henn M.R."/>
            <person name="Birren B.W."/>
            <person name="Taylor J.W."/>
        </authorList>
    </citation>
    <scope>NUCLEOTIDE SEQUENCE [LARGE SCALE GENOMIC DNA]</scope>
    <source>
        <strain evidence="10">RMSCC 3488</strain>
    </source>
</reference>
<proteinExistence type="inferred from homology"/>
<gene>
    <name evidence="9" type="ORF">CPAG_09670</name>
</gene>
<organism evidence="9 10">
    <name type="scientific">Coccidioides posadasii RMSCC 3488</name>
    <dbReference type="NCBI Taxonomy" id="454284"/>
    <lineage>
        <taxon>Eukaryota</taxon>
        <taxon>Fungi</taxon>
        <taxon>Dikarya</taxon>
        <taxon>Ascomycota</taxon>
        <taxon>Pezizomycotina</taxon>
        <taxon>Eurotiomycetes</taxon>
        <taxon>Eurotiomycetidae</taxon>
        <taxon>Onygenales</taxon>
        <taxon>Onygenaceae</taxon>
        <taxon>Coccidioides</taxon>
    </lineage>
</organism>
<keyword evidence="3 6" id="KW-0812">Transmembrane</keyword>
<dbReference type="AlphaFoldDB" id="A0A0J6FJM5"/>
<evidence type="ECO:0000256" key="5">
    <source>
        <dbReference type="ARBA" id="ARBA00023136"/>
    </source>
</evidence>
<evidence type="ECO:0000256" key="6">
    <source>
        <dbReference type="SAM" id="Phobius"/>
    </source>
</evidence>
<dbReference type="Proteomes" id="UP000054567">
    <property type="component" value="Unassembled WGS sequence"/>
</dbReference>
<dbReference type="EMBL" id="DS268114">
    <property type="protein sequence ID" value="KMM73381.1"/>
    <property type="molecule type" value="Genomic_DNA"/>
</dbReference>
<evidence type="ECO:0000256" key="3">
    <source>
        <dbReference type="ARBA" id="ARBA00022692"/>
    </source>
</evidence>
<dbReference type="VEuPathDB" id="FungiDB:CPAG_09670"/>
<feature type="transmembrane region" description="Helical" evidence="6">
    <location>
        <begin position="255"/>
        <end position="273"/>
    </location>
</feature>
<evidence type="ECO:0000256" key="4">
    <source>
        <dbReference type="ARBA" id="ARBA00022989"/>
    </source>
</evidence>
<evidence type="ECO:0000256" key="1">
    <source>
        <dbReference type="ARBA" id="ARBA00004370"/>
    </source>
</evidence>
<name>A0A0J6FJM5_COCPO</name>
<reference evidence="10" key="3">
    <citation type="journal article" date="2010" name="Genome Res.">
        <title>Population genomic sequencing of Coccidioides fungi reveals recent hybridization and transposon control.</title>
        <authorList>
            <person name="Neafsey D.E."/>
            <person name="Barker B.M."/>
            <person name="Sharpton T.J."/>
            <person name="Stajich J.E."/>
            <person name="Park D.J."/>
            <person name="Whiston E."/>
            <person name="Hung C.-Y."/>
            <person name="McMahan C."/>
            <person name="White J."/>
            <person name="Sykes S."/>
            <person name="Heiman D."/>
            <person name="Young S."/>
            <person name="Zeng Q."/>
            <person name="Abouelleil A."/>
            <person name="Aftuck L."/>
            <person name="Bessette D."/>
            <person name="Brown A."/>
            <person name="FitzGerald M."/>
            <person name="Lui A."/>
            <person name="Macdonald J.P."/>
            <person name="Priest M."/>
            <person name="Orbach M.J."/>
            <person name="Galgiani J.N."/>
            <person name="Kirkland T.N."/>
            <person name="Cole G.T."/>
            <person name="Birren B.W."/>
            <person name="Henn M.R."/>
            <person name="Taylor J.W."/>
            <person name="Rounsley S.D."/>
        </authorList>
    </citation>
    <scope>NUCLEOTIDE SEQUENCE [LARGE SCALE GENOMIC DNA]</scope>
    <source>
        <strain evidence="10">RMSCC 3488</strain>
    </source>
</reference>